<sequence length="55" mass="5960">MTKDISKEIEKINEKYNIDLLSLFGGSASRSDCFNCGTAHCSGEDMTGETHCTGL</sequence>
<gene>
    <name evidence="1" type="ORF">DCO61_03475</name>
</gene>
<dbReference type="RefSeq" id="WP_160659290.1">
    <property type="nucleotide sequence ID" value="NZ_JRMP02000034.1"/>
</dbReference>
<evidence type="ECO:0000313" key="1">
    <source>
        <dbReference type="EMBL" id="MWV69104.1"/>
    </source>
</evidence>
<accession>A0A6B0HQD6</accession>
<reference evidence="1 2" key="1">
    <citation type="submission" date="2019-12" db="EMBL/GenBank/DDBJ databases">
        <title>Multi-Generational Helicobacter saguini Isolates.</title>
        <authorList>
            <person name="Mannion A."/>
            <person name="Shen Z."/>
            <person name="Fox J.G."/>
        </authorList>
    </citation>
    <scope>NUCLEOTIDE SEQUENCE [LARGE SCALE GENOMIC DNA]</scope>
    <source>
        <strain evidence="2">16-048 (F4)</strain>
    </source>
</reference>
<dbReference type="EMBL" id="QBIU01000001">
    <property type="protein sequence ID" value="MWV69104.1"/>
    <property type="molecule type" value="Genomic_DNA"/>
</dbReference>
<dbReference type="Proteomes" id="UP000477070">
    <property type="component" value="Unassembled WGS sequence"/>
</dbReference>
<organism evidence="1 2">
    <name type="scientific">Helicobacter saguini</name>
    <dbReference type="NCBI Taxonomy" id="1548018"/>
    <lineage>
        <taxon>Bacteria</taxon>
        <taxon>Pseudomonadati</taxon>
        <taxon>Campylobacterota</taxon>
        <taxon>Epsilonproteobacteria</taxon>
        <taxon>Campylobacterales</taxon>
        <taxon>Helicobacteraceae</taxon>
        <taxon>Helicobacter</taxon>
    </lineage>
</organism>
<comment type="caution">
    <text evidence="1">The sequence shown here is derived from an EMBL/GenBank/DDBJ whole genome shotgun (WGS) entry which is preliminary data.</text>
</comment>
<dbReference type="AlphaFoldDB" id="A0A6B0HQD6"/>
<protein>
    <submittedName>
        <fullName evidence="1">Uncharacterized protein</fullName>
    </submittedName>
</protein>
<proteinExistence type="predicted"/>
<name>A0A6B0HQD6_9HELI</name>
<evidence type="ECO:0000313" key="2">
    <source>
        <dbReference type="Proteomes" id="UP000477070"/>
    </source>
</evidence>